<proteinExistence type="inferred from homology"/>
<name>A0A557QXT3_9RHOO</name>
<dbReference type="AlphaFoldDB" id="A0A557QXT3"/>
<comment type="similarity">
    <text evidence="1 3">Belongs to the UreD family.</text>
</comment>
<reference evidence="4 5" key="1">
    <citation type="submission" date="2019-07" db="EMBL/GenBank/DDBJ databases">
        <title>The pathways for chlorine oxyanion respiration interact through the shared metabolite chlorate.</title>
        <authorList>
            <person name="Barnum T.P."/>
            <person name="Cheng Y."/>
            <person name="Hill K.A."/>
            <person name="Lucas L.N."/>
            <person name="Carlson H.K."/>
            <person name="Coates J.D."/>
        </authorList>
    </citation>
    <scope>NUCLEOTIDE SEQUENCE [LARGE SCALE GENOMIC DNA]</scope>
    <source>
        <strain evidence="4 5">SFB-3</strain>
    </source>
</reference>
<protein>
    <recommendedName>
        <fullName evidence="3">Urease accessory protein UreD</fullName>
    </recommendedName>
</protein>
<dbReference type="InterPro" id="IPR002669">
    <property type="entry name" value="UreD"/>
</dbReference>
<comment type="function">
    <text evidence="3">Required for maturation of urease via the functional incorporation of the urease nickel metallocenter.</text>
</comment>
<evidence type="ECO:0000313" key="5">
    <source>
        <dbReference type="Proteomes" id="UP000319502"/>
    </source>
</evidence>
<dbReference type="OrthoDB" id="9798842at2"/>
<comment type="subcellular location">
    <subcellularLocation>
        <location evidence="3">Cytoplasm</location>
    </subcellularLocation>
</comment>
<dbReference type="Proteomes" id="UP000319502">
    <property type="component" value="Unassembled WGS sequence"/>
</dbReference>
<organism evidence="4 5">
    <name type="scientific">Denitromonas halophila</name>
    <dbReference type="NCBI Taxonomy" id="1629404"/>
    <lineage>
        <taxon>Bacteria</taxon>
        <taxon>Pseudomonadati</taxon>
        <taxon>Pseudomonadota</taxon>
        <taxon>Betaproteobacteria</taxon>
        <taxon>Rhodocyclales</taxon>
        <taxon>Zoogloeaceae</taxon>
        <taxon>Denitromonas</taxon>
    </lineage>
</organism>
<dbReference type="RefSeq" id="WP_144309182.1">
    <property type="nucleotide sequence ID" value="NZ_VMNK01000006.1"/>
</dbReference>
<evidence type="ECO:0000256" key="2">
    <source>
        <dbReference type="ARBA" id="ARBA00023186"/>
    </source>
</evidence>
<dbReference type="Pfam" id="PF01774">
    <property type="entry name" value="UreD"/>
    <property type="match status" value="1"/>
</dbReference>
<dbReference type="EMBL" id="VMNK01000006">
    <property type="protein sequence ID" value="TVO57727.1"/>
    <property type="molecule type" value="Genomic_DNA"/>
</dbReference>
<dbReference type="GO" id="GO:0005737">
    <property type="term" value="C:cytoplasm"/>
    <property type="evidence" value="ECO:0007669"/>
    <property type="project" value="UniProtKB-SubCell"/>
</dbReference>
<gene>
    <name evidence="3" type="primary">ureD</name>
    <name evidence="4" type="ORF">FHP91_08655</name>
</gene>
<keyword evidence="3" id="KW-0996">Nickel insertion</keyword>
<sequence>MNAPLPRIDLPPDTAAPAWQARLSLAFAQRDARTVLTRREHLGPLRLQKALYPEGEAICHGIVLHPPAGIAGGDQLSIEVEVGTGAHALLTTPGAGKWYRSNGADGRLTQHLSVAAGGVLEWLPQENIVFDRAQAHMDTTVRLSTGATLIAMDMTALGRHGSGERFDAGTLAQTLRVECDGRPLWLEQIRLHGSDPLLHAACGLAGRPVFGSLIAIGNGLDDALLAACRALPVTHGDGVITRLPELLVARYVGARCEAGRAWFSQLWQLLRPALTGRAAQTPRIWNT</sequence>
<dbReference type="HAMAP" id="MF_01384">
    <property type="entry name" value="UreD"/>
    <property type="match status" value="1"/>
</dbReference>
<evidence type="ECO:0000313" key="4">
    <source>
        <dbReference type="EMBL" id="TVO57727.1"/>
    </source>
</evidence>
<dbReference type="GO" id="GO:0016151">
    <property type="term" value="F:nickel cation binding"/>
    <property type="evidence" value="ECO:0007669"/>
    <property type="project" value="UniProtKB-UniRule"/>
</dbReference>
<accession>A0A557QXT3</accession>
<keyword evidence="5" id="KW-1185">Reference proteome</keyword>
<evidence type="ECO:0000256" key="1">
    <source>
        <dbReference type="ARBA" id="ARBA00007177"/>
    </source>
</evidence>
<comment type="caution">
    <text evidence="4">The sequence shown here is derived from an EMBL/GenBank/DDBJ whole genome shotgun (WGS) entry which is preliminary data.</text>
</comment>
<dbReference type="PANTHER" id="PTHR33643">
    <property type="entry name" value="UREASE ACCESSORY PROTEIN D"/>
    <property type="match status" value="1"/>
</dbReference>
<keyword evidence="2 3" id="KW-0143">Chaperone</keyword>
<evidence type="ECO:0000256" key="3">
    <source>
        <dbReference type="HAMAP-Rule" id="MF_01384"/>
    </source>
</evidence>
<dbReference type="PANTHER" id="PTHR33643:SF1">
    <property type="entry name" value="UREASE ACCESSORY PROTEIN D"/>
    <property type="match status" value="1"/>
</dbReference>
<comment type="subunit">
    <text evidence="3">UreD, UreF and UreG form a complex that acts as a GTP-hydrolysis-dependent molecular chaperone, activating the urease apoprotein by helping to assemble the nickel containing metallocenter of UreC. The UreE protein probably delivers the nickel.</text>
</comment>
<keyword evidence="3" id="KW-0963">Cytoplasm</keyword>